<dbReference type="EMBL" id="CAXIEN010000145">
    <property type="protein sequence ID" value="CAL1281540.1"/>
    <property type="molecule type" value="Genomic_DNA"/>
</dbReference>
<evidence type="ECO:0000313" key="6">
    <source>
        <dbReference type="Proteomes" id="UP001497382"/>
    </source>
</evidence>
<dbReference type="Gene3D" id="3.40.50.300">
    <property type="entry name" value="P-loop containing nucleotide triphosphate hydrolases"/>
    <property type="match status" value="1"/>
</dbReference>
<gene>
    <name evidence="5" type="ORF">LARSCL_LOCUS11616</name>
</gene>
<name>A0AAV2AC89_9ARAC</name>
<sequence length="237" mass="27471">MVADHKVSIIMLGESGVGKTSLMLRFCKNIYKEAYSYTSIDCYKKTIVLEDKKIELELWDTAGQERFRAIIKEYFRKADSAILAYDMTNLETFMKLSNWLNELREIKNEATIVLVGNKADLQHRNQVSRSTVEKYTLEEGLDFYEASAKNNENIDEVFKNLAMKVLERKRISPFFKEIVNIENKSINSNNTTSDSNQKQTENSLPPVIRLEDEVGVDNDRIHLAIEKPKLKQNKCCW</sequence>
<dbReference type="SMART" id="SM00173">
    <property type="entry name" value="RAS"/>
    <property type="match status" value="1"/>
</dbReference>
<dbReference type="SMART" id="SM00174">
    <property type="entry name" value="RHO"/>
    <property type="match status" value="1"/>
</dbReference>
<evidence type="ECO:0000256" key="3">
    <source>
        <dbReference type="ARBA" id="ARBA00023288"/>
    </source>
</evidence>
<dbReference type="CDD" id="cd00154">
    <property type="entry name" value="Rab"/>
    <property type="match status" value="1"/>
</dbReference>
<dbReference type="InterPro" id="IPR005225">
    <property type="entry name" value="Small_GTP-bd"/>
</dbReference>
<feature type="region of interest" description="Disordered" evidence="4">
    <location>
        <begin position="186"/>
        <end position="205"/>
    </location>
</feature>
<dbReference type="AlphaFoldDB" id="A0AAV2AC89"/>
<evidence type="ECO:0000256" key="4">
    <source>
        <dbReference type="SAM" id="MobiDB-lite"/>
    </source>
</evidence>
<dbReference type="InterPro" id="IPR027417">
    <property type="entry name" value="P-loop_NTPase"/>
</dbReference>
<dbReference type="Proteomes" id="UP001497382">
    <property type="component" value="Unassembled WGS sequence"/>
</dbReference>
<comment type="caution">
    <text evidence="5">The sequence shown here is derived from an EMBL/GenBank/DDBJ whole genome shotgun (WGS) entry which is preliminary data.</text>
</comment>
<reference evidence="5 6" key="1">
    <citation type="submission" date="2024-04" db="EMBL/GenBank/DDBJ databases">
        <authorList>
            <person name="Rising A."/>
            <person name="Reimegard J."/>
            <person name="Sonavane S."/>
            <person name="Akerstrom W."/>
            <person name="Nylinder S."/>
            <person name="Hedman E."/>
            <person name="Kallberg Y."/>
        </authorList>
    </citation>
    <scope>NUCLEOTIDE SEQUENCE [LARGE SCALE GENOMIC DNA]</scope>
</reference>
<keyword evidence="3" id="KW-0449">Lipoprotein</keyword>
<dbReference type="InterPro" id="IPR001806">
    <property type="entry name" value="Small_GTPase"/>
</dbReference>
<keyword evidence="2" id="KW-0342">GTP-binding</keyword>
<keyword evidence="1" id="KW-0547">Nucleotide-binding</keyword>
<organism evidence="5 6">
    <name type="scientific">Larinioides sclopetarius</name>
    <dbReference type="NCBI Taxonomy" id="280406"/>
    <lineage>
        <taxon>Eukaryota</taxon>
        <taxon>Metazoa</taxon>
        <taxon>Ecdysozoa</taxon>
        <taxon>Arthropoda</taxon>
        <taxon>Chelicerata</taxon>
        <taxon>Arachnida</taxon>
        <taxon>Araneae</taxon>
        <taxon>Araneomorphae</taxon>
        <taxon>Entelegynae</taxon>
        <taxon>Araneoidea</taxon>
        <taxon>Araneidae</taxon>
        <taxon>Larinioides</taxon>
    </lineage>
</organism>
<dbReference type="GO" id="GO:0005525">
    <property type="term" value="F:GTP binding"/>
    <property type="evidence" value="ECO:0007669"/>
    <property type="project" value="UniProtKB-KW"/>
</dbReference>
<proteinExistence type="predicted"/>
<dbReference type="PANTHER" id="PTHR47977">
    <property type="entry name" value="RAS-RELATED PROTEIN RAB"/>
    <property type="match status" value="1"/>
</dbReference>
<feature type="compositionally biased region" description="Low complexity" evidence="4">
    <location>
        <begin position="186"/>
        <end position="200"/>
    </location>
</feature>
<dbReference type="PROSITE" id="PS51420">
    <property type="entry name" value="RHO"/>
    <property type="match status" value="1"/>
</dbReference>
<dbReference type="FunFam" id="3.40.50.300:FF:001129">
    <property type="entry name" value="ras-related protein Rab-44 isoform X2"/>
    <property type="match status" value="1"/>
</dbReference>
<dbReference type="NCBIfam" id="TIGR00231">
    <property type="entry name" value="small_GTP"/>
    <property type="match status" value="1"/>
</dbReference>
<dbReference type="PROSITE" id="PS51419">
    <property type="entry name" value="RAB"/>
    <property type="match status" value="1"/>
</dbReference>
<dbReference type="PROSITE" id="PS51421">
    <property type="entry name" value="RAS"/>
    <property type="match status" value="1"/>
</dbReference>
<keyword evidence="6" id="KW-1185">Reference proteome</keyword>
<evidence type="ECO:0000256" key="2">
    <source>
        <dbReference type="ARBA" id="ARBA00023134"/>
    </source>
</evidence>
<dbReference type="SUPFAM" id="SSF52540">
    <property type="entry name" value="P-loop containing nucleoside triphosphate hydrolases"/>
    <property type="match status" value="1"/>
</dbReference>
<dbReference type="InterPro" id="IPR050227">
    <property type="entry name" value="Rab"/>
</dbReference>
<protein>
    <submittedName>
        <fullName evidence="5">Uncharacterized protein</fullName>
    </submittedName>
</protein>
<accession>A0AAV2AC89</accession>
<evidence type="ECO:0000313" key="5">
    <source>
        <dbReference type="EMBL" id="CAL1281540.1"/>
    </source>
</evidence>
<dbReference type="Pfam" id="PF00071">
    <property type="entry name" value="Ras"/>
    <property type="match status" value="1"/>
</dbReference>
<dbReference type="PRINTS" id="PR00449">
    <property type="entry name" value="RASTRNSFRMNG"/>
</dbReference>
<dbReference type="SMART" id="SM00176">
    <property type="entry name" value="RAN"/>
    <property type="match status" value="1"/>
</dbReference>
<evidence type="ECO:0000256" key="1">
    <source>
        <dbReference type="ARBA" id="ARBA00022741"/>
    </source>
</evidence>
<dbReference type="SMART" id="SM00175">
    <property type="entry name" value="RAB"/>
    <property type="match status" value="1"/>
</dbReference>
<dbReference type="GO" id="GO:0003924">
    <property type="term" value="F:GTPase activity"/>
    <property type="evidence" value="ECO:0007669"/>
    <property type="project" value="InterPro"/>
</dbReference>